<dbReference type="AlphaFoldDB" id="A0A381PTM4"/>
<dbReference type="EMBL" id="UINC01001073">
    <property type="protein sequence ID" value="SUZ69868.1"/>
    <property type="molecule type" value="Genomic_DNA"/>
</dbReference>
<dbReference type="SUPFAM" id="SSF53686">
    <property type="entry name" value="Tryptophan synthase beta subunit-like PLP-dependent enzymes"/>
    <property type="match status" value="1"/>
</dbReference>
<dbReference type="InterPro" id="IPR001926">
    <property type="entry name" value="TrpB-like_PALP"/>
</dbReference>
<dbReference type="InterPro" id="IPR004450">
    <property type="entry name" value="Thr_synthase-like"/>
</dbReference>
<protein>
    <recommendedName>
        <fullName evidence="8">Threonine synthase</fullName>
    </recommendedName>
</protein>
<dbReference type="PANTHER" id="PTHR42690">
    <property type="entry name" value="THREONINE SYNTHASE FAMILY MEMBER"/>
    <property type="match status" value="1"/>
</dbReference>
<accession>A0A381PTM4</accession>
<organism evidence="7">
    <name type="scientific">marine metagenome</name>
    <dbReference type="NCBI Taxonomy" id="408172"/>
    <lineage>
        <taxon>unclassified sequences</taxon>
        <taxon>metagenomes</taxon>
        <taxon>ecological metagenomes</taxon>
    </lineage>
</organism>
<name>A0A381PTM4_9ZZZZ</name>
<evidence type="ECO:0000313" key="7">
    <source>
        <dbReference type="EMBL" id="SUZ69868.1"/>
    </source>
</evidence>
<dbReference type="Gene3D" id="3.90.1380.10">
    <property type="entry name" value="Threonine synthase, N-terminal domain"/>
    <property type="match status" value="1"/>
</dbReference>
<sequence>MKFISTRGNSFYSLDEALLQGIAEDGGLFVPDRLPKFLTDDYKSADTINQIAKIFLEPFFKNSILYKTIDQIIEETFSFPIQITKLPKSNKHDEFLELYHGPTAAFKDFGARFLAACLSKIKDKAVKPLTILVATSGDTGGAVASAFHKKPGIRVVILYPNGRVSERQVKQLTCWGSNVLSLAVDGSFDDCQSIVKKAFTDKVLSKKYNFTSANSINIGRLIPQCIYYAYSSLIHYRKTQRKLSFIIPTGNLGNGLACVMTKDMGLPIDRIIFSVNENRLIPDYLEGHKWEPRSSLTTLASAMDVGNPSNMERLINMHGDNDKLSSVISSFSVSDRKIQRQIKDDFNEFGFATCPHTATATFVYKNLPESIYNNNDWSIVATAHPAKFEDIVEPIIGEKIPIPFALEKILSKQSKYETIKPDINDCINAIDNHWSKS</sequence>
<feature type="domain" description="Tryptophan synthase beta chain-like PALP" evidence="5">
    <location>
        <begin position="97"/>
        <end position="367"/>
    </location>
</feature>
<keyword evidence="3" id="KW-0663">Pyridoxal phosphate</keyword>
<dbReference type="Pfam" id="PF14821">
    <property type="entry name" value="Thr_synth_N"/>
    <property type="match status" value="1"/>
</dbReference>
<evidence type="ECO:0000256" key="2">
    <source>
        <dbReference type="ARBA" id="ARBA00005517"/>
    </source>
</evidence>
<evidence type="ECO:0000259" key="6">
    <source>
        <dbReference type="Pfam" id="PF14821"/>
    </source>
</evidence>
<dbReference type="PANTHER" id="PTHR42690:SF1">
    <property type="entry name" value="THREONINE SYNTHASE-LIKE 2"/>
    <property type="match status" value="1"/>
</dbReference>
<evidence type="ECO:0000256" key="1">
    <source>
        <dbReference type="ARBA" id="ARBA00001933"/>
    </source>
</evidence>
<evidence type="ECO:0000256" key="3">
    <source>
        <dbReference type="ARBA" id="ARBA00022898"/>
    </source>
</evidence>
<dbReference type="Gene3D" id="3.40.50.1100">
    <property type="match status" value="2"/>
</dbReference>
<feature type="domain" description="Threonine synthase N-terminal" evidence="6">
    <location>
        <begin position="2"/>
        <end position="77"/>
    </location>
</feature>
<dbReference type="GO" id="GO:0016829">
    <property type="term" value="F:lyase activity"/>
    <property type="evidence" value="ECO:0007669"/>
    <property type="project" value="UniProtKB-KW"/>
</dbReference>
<comment type="similarity">
    <text evidence="2">Belongs to the threonine synthase family.</text>
</comment>
<evidence type="ECO:0008006" key="8">
    <source>
        <dbReference type="Google" id="ProtNLM"/>
    </source>
</evidence>
<dbReference type="Pfam" id="PF00291">
    <property type="entry name" value="PALP"/>
    <property type="match status" value="1"/>
</dbReference>
<gene>
    <name evidence="7" type="ORF">METZ01_LOCUS22722</name>
</gene>
<comment type="cofactor">
    <cofactor evidence="1">
        <name>pyridoxal 5'-phosphate</name>
        <dbReference type="ChEBI" id="CHEBI:597326"/>
    </cofactor>
</comment>
<dbReference type="Pfam" id="PF24857">
    <property type="entry name" value="THR4_C"/>
    <property type="match status" value="1"/>
</dbReference>
<dbReference type="InterPro" id="IPR029144">
    <property type="entry name" value="Thr_synth_N"/>
</dbReference>
<dbReference type="NCBIfam" id="TIGR00260">
    <property type="entry name" value="thrC"/>
    <property type="match status" value="1"/>
</dbReference>
<dbReference type="InterPro" id="IPR037158">
    <property type="entry name" value="Thr_synth_N_sf"/>
</dbReference>
<keyword evidence="4" id="KW-0456">Lyase</keyword>
<proteinExistence type="inferred from homology"/>
<dbReference type="InterPro" id="IPR051166">
    <property type="entry name" value="Threonine_Synthase"/>
</dbReference>
<evidence type="ECO:0000256" key="4">
    <source>
        <dbReference type="ARBA" id="ARBA00023239"/>
    </source>
</evidence>
<dbReference type="InterPro" id="IPR036052">
    <property type="entry name" value="TrpB-like_PALP_sf"/>
</dbReference>
<evidence type="ECO:0000259" key="5">
    <source>
        <dbReference type="Pfam" id="PF00291"/>
    </source>
</evidence>
<reference evidence="7" key="1">
    <citation type="submission" date="2018-05" db="EMBL/GenBank/DDBJ databases">
        <authorList>
            <person name="Lanie J.A."/>
            <person name="Ng W.-L."/>
            <person name="Kazmierczak K.M."/>
            <person name="Andrzejewski T.M."/>
            <person name="Davidsen T.M."/>
            <person name="Wayne K.J."/>
            <person name="Tettelin H."/>
            <person name="Glass J.I."/>
            <person name="Rusch D."/>
            <person name="Podicherti R."/>
            <person name="Tsui H.-C.T."/>
            <person name="Winkler M.E."/>
        </authorList>
    </citation>
    <scope>NUCLEOTIDE SEQUENCE</scope>
</reference>